<feature type="region of interest" description="Disordered" evidence="1">
    <location>
        <begin position="509"/>
        <end position="628"/>
    </location>
</feature>
<feature type="compositionally biased region" description="Basic and acidic residues" evidence="1">
    <location>
        <begin position="235"/>
        <end position="253"/>
    </location>
</feature>
<gene>
    <name evidence="3" type="ORF">ACJMK2_041969</name>
</gene>
<feature type="compositionally biased region" description="Basic and acidic residues" evidence="1">
    <location>
        <begin position="1027"/>
        <end position="1049"/>
    </location>
</feature>
<feature type="compositionally biased region" description="Low complexity" evidence="1">
    <location>
        <begin position="206"/>
        <end position="217"/>
    </location>
</feature>
<protein>
    <recommendedName>
        <fullName evidence="2">Centrosome and spindle pole-associated protein 1 C-terminal domain-containing protein</fullName>
    </recommendedName>
</protein>
<evidence type="ECO:0000313" key="3">
    <source>
        <dbReference type="EMBL" id="KAL3869265.1"/>
    </source>
</evidence>
<proteinExistence type="predicted"/>
<accession>A0ABD3W6V8</accession>
<feature type="region of interest" description="Disordered" evidence="1">
    <location>
        <begin position="647"/>
        <end position="1066"/>
    </location>
</feature>
<feature type="region of interest" description="Disordered" evidence="1">
    <location>
        <begin position="27"/>
        <end position="488"/>
    </location>
</feature>
<comment type="caution">
    <text evidence="3">The sequence shown here is derived from an EMBL/GenBank/DDBJ whole genome shotgun (WGS) entry which is preliminary data.</text>
</comment>
<feature type="compositionally biased region" description="Basic and acidic residues" evidence="1">
    <location>
        <begin position="569"/>
        <end position="580"/>
    </location>
</feature>
<evidence type="ECO:0000313" key="4">
    <source>
        <dbReference type="Proteomes" id="UP001634394"/>
    </source>
</evidence>
<feature type="compositionally biased region" description="Basic and acidic residues" evidence="1">
    <location>
        <begin position="187"/>
        <end position="204"/>
    </location>
</feature>
<feature type="compositionally biased region" description="Gly residues" evidence="1">
    <location>
        <begin position="617"/>
        <end position="626"/>
    </location>
</feature>
<feature type="compositionally biased region" description="Polar residues" evidence="1">
    <location>
        <begin position="715"/>
        <end position="724"/>
    </location>
</feature>
<feature type="compositionally biased region" description="Basic and acidic residues" evidence="1">
    <location>
        <begin position="394"/>
        <end position="404"/>
    </location>
</feature>
<feature type="compositionally biased region" description="Basic and acidic residues" evidence="1">
    <location>
        <begin position="687"/>
        <end position="700"/>
    </location>
</feature>
<feature type="compositionally biased region" description="Basic and acidic residues" evidence="1">
    <location>
        <begin position="780"/>
        <end position="789"/>
    </location>
</feature>
<dbReference type="Pfam" id="PF24578">
    <property type="entry name" value="CSPP1_C"/>
    <property type="match status" value="1"/>
</dbReference>
<feature type="compositionally biased region" description="Basic and acidic residues" evidence="1">
    <location>
        <begin position="725"/>
        <end position="756"/>
    </location>
</feature>
<dbReference type="PANTHER" id="PTHR21616">
    <property type="entry name" value="CENTROSOME SPINDLE POLE ASSOCIATED PROTEIN"/>
    <property type="match status" value="1"/>
</dbReference>
<reference evidence="3 4" key="1">
    <citation type="submission" date="2024-11" db="EMBL/GenBank/DDBJ databases">
        <title>Chromosome-level genome assembly of the freshwater bivalve Anodonta woodiana.</title>
        <authorList>
            <person name="Chen X."/>
        </authorList>
    </citation>
    <scope>NUCLEOTIDE SEQUENCE [LARGE SCALE GENOMIC DNA]</scope>
    <source>
        <strain evidence="3">MN2024</strain>
        <tissue evidence="3">Gills</tissue>
    </source>
</reference>
<feature type="compositionally biased region" description="Polar residues" evidence="1">
    <location>
        <begin position="270"/>
        <end position="294"/>
    </location>
</feature>
<feature type="domain" description="Centrosome and spindle pole-associated protein 1 C-terminal" evidence="2">
    <location>
        <begin position="1084"/>
        <end position="1139"/>
    </location>
</feature>
<feature type="compositionally biased region" description="Basic and acidic residues" evidence="1">
    <location>
        <begin position="532"/>
        <end position="544"/>
    </location>
</feature>
<feature type="compositionally biased region" description="Basic and acidic residues" evidence="1">
    <location>
        <begin position="425"/>
        <end position="447"/>
    </location>
</feature>
<feature type="compositionally biased region" description="Basic and acidic residues" evidence="1">
    <location>
        <begin position="144"/>
        <end position="174"/>
    </location>
</feature>
<evidence type="ECO:0000259" key="2">
    <source>
        <dbReference type="Pfam" id="PF24578"/>
    </source>
</evidence>
<feature type="compositionally biased region" description="Gly residues" evidence="1">
    <location>
        <begin position="649"/>
        <end position="658"/>
    </location>
</feature>
<feature type="compositionally biased region" description="Low complexity" evidence="1">
    <location>
        <begin position="110"/>
        <end position="121"/>
    </location>
</feature>
<feature type="compositionally biased region" description="Basic and acidic residues" evidence="1">
    <location>
        <begin position="470"/>
        <end position="488"/>
    </location>
</feature>
<feature type="compositionally biased region" description="Basic and acidic residues" evidence="1">
    <location>
        <begin position="78"/>
        <end position="105"/>
    </location>
</feature>
<keyword evidence="4" id="KW-1185">Reference proteome</keyword>
<feature type="compositionally biased region" description="Basic and acidic residues" evidence="1">
    <location>
        <begin position="323"/>
        <end position="347"/>
    </location>
</feature>
<dbReference type="InterPro" id="IPR058191">
    <property type="entry name" value="CSPP1_C"/>
</dbReference>
<feature type="compositionally biased region" description="Basic and acidic residues" evidence="1">
    <location>
        <begin position="849"/>
        <end position="960"/>
    </location>
</feature>
<evidence type="ECO:0000256" key="1">
    <source>
        <dbReference type="SAM" id="MobiDB-lite"/>
    </source>
</evidence>
<dbReference type="AlphaFoldDB" id="A0ABD3W6V8"/>
<dbReference type="InterPro" id="IPR026708">
    <property type="entry name" value="CSPP1"/>
</dbReference>
<dbReference type="EMBL" id="JBJQND010000008">
    <property type="protein sequence ID" value="KAL3869265.1"/>
    <property type="molecule type" value="Genomic_DNA"/>
</dbReference>
<feature type="compositionally biased region" description="Polar residues" evidence="1">
    <location>
        <begin position="993"/>
        <end position="1005"/>
    </location>
</feature>
<feature type="compositionally biased region" description="Basic and acidic residues" evidence="1">
    <location>
        <begin position="359"/>
        <end position="372"/>
    </location>
</feature>
<dbReference type="Proteomes" id="UP001634394">
    <property type="component" value="Unassembled WGS sequence"/>
</dbReference>
<name>A0ABD3W6V8_SINWO</name>
<sequence length="1247" mass="143886">MAALALSPENSLDQFIRDTKLKLRYEREGLAGQDRGGRTSGRKQWNKQEPAENTRFAQQQPAGKPPAGPGYQQPQVNRRRDVSPQDDERNYEKFQKQEEARKSYDESLAQKQQMLKDQFQQEVEEGRRIVEHASSQHLPTYGDQKQKLREERHKEMQEFLSQKVHEEERRRRVVPEGSGATLPVGGEYEKRKQQLEEERHRDYLEQQQKLQQRNEQQPTSLPPKPQTPNAFFKGLGEHDRKVQQLKEERKKEYNQMIAEKNYRSRDANPESEQYTATLPINGKNSAQRHGNSSDRAPLLQAEDQLMQREGTYATLPGLSKSASAEKRKVMERNREYNQFLKQKEGARGPRKGWSTPTNDDTRVDQAQRRQYDDPVVQGRMKSYASDGALNRQGDYQRNEPELGPRKSRFQSDQARGILEDDNWLDQDRQRKSREQEYQELKPIERKPPPATEMATRAQPQGYFATLPIGQDDRESAKRRKKEEYKRELQLQMEESAAARKREKVQQLRVNASGLLDPEKNISRVSGLGDPDLSPRREYKSRDVQPYHTRILLDGAAPESQAAPGQGRRSRIDEGRRRDTKNGGILDNGFAEILSGGRRGLSSQPPPGLMYQPSTYVTGGGGNGGLGQPYSSIDEAYHYYGMKNPLDPEGNGGGGGGGFVPSLDLDRVEGRGARNSPLPRVTFADEITSTRRDRSKSREKITPYQFSSEDEHKMTSRQTQQSYQQELERQIAERKYRKAMEKADQERYERKMEEEAKNYNPFGKAGGGAPNRDQFGNPIADLRHMRKENENPDSVPIRQYSPPPSNRTPTSNRPPSPRDDKIKPAPNQYNALGEKTFARGGHGIFGQPKTDAEKDASDKYKDDLRIQIEEKRRQAQMEKELERMEEEKENRRLEEQRKRIEAELEEEKRRKKERDDEARRKNEELLKQAEDRKREQERKKKELEEEKMRDKQEEQIQERKPQAVVQEKVRSPVVAAQVQQPEERRVSSPPLPAQRTQDNLENQPSPQKLERPPSSDVLTQLAAMRKQLQSERRRVENALESSRNEPDVFDPRTIQRPPPNPGAFDKAMNKISVIPPRAMTSDTANQRNVQDFNELKFKDDGNSRRAFRSMFPENPVTNSALEMQQDAMLRQQEAQLQTLKDKGRYDVGGRYPGQQTSRQSARSQLEASSAFIGLLCPGSYPNQMGSQASLDVDRIQYKNEDRLRRLQNIGGDDVSLQDPDDILDRFMAKQRYTRGKEKKIEIVEPEQK</sequence>
<organism evidence="3 4">
    <name type="scientific">Sinanodonta woodiana</name>
    <name type="common">Chinese pond mussel</name>
    <name type="synonym">Anodonta woodiana</name>
    <dbReference type="NCBI Taxonomy" id="1069815"/>
    <lineage>
        <taxon>Eukaryota</taxon>
        <taxon>Metazoa</taxon>
        <taxon>Spiralia</taxon>
        <taxon>Lophotrochozoa</taxon>
        <taxon>Mollusca</taxon>
        <taxon>Bivalvia</taxon>
        <taxon>Autobranchia</taxon>
        <taxon>Heteroconchia</taxon>
        <taxon>Palaeoheterodonta</taxon>
        <taxon>Unionida</taxon>
        <taxon>Unionoidea</taxon>
        <taxon>Unionidae</taxon>
        <taxon>Unioninae</taxon>
        <taxon>Sinanodonta</taxon>
    </lineage>
</organism>
<dbReference type="PANTHER" id="PTHR21616:SF2">
    <property type="entry name" value="CENTROSOME AND SPINDLE POLE-ASSOCIATED PROTEIN 1"/>
    <property type="match status" value="1"/>
</dbReference>